<organism evidence="2 3">
    <name type="scientific">Cytospora leucostoma</name>
    <dbReference type="NCBI Taxonomy" id="1230097"/>
    <lineage>
        <taxon>Eukaryota</taxon>
        <taxon>Fungi</taxon>
        <taxon>Dikarya</taxon>
        <taxon>Ascomycota</taxon>
        <taxon>Pezizomycotina</taxon>
        <taxon>Sordariomycetes</taxon>
        <taxon>Sordariomycetidae</taxon>
        <taxon>Diaporthales</taxon>
        <taxon>Cytosporaceae</taxon>
        <taxon>Cytospora</taxon>
    </lineage>
</organism>
<dbReference type="AlphaFoldDB" id="A0A423WTN7"/>
<sequence>METSFALTQKPEISLGLTGTAEAVRELLVIREHSGYGQLVHSYAWVALVDNEKHIPLLDRRSPGAMASTSNALPAQDATRMVFPPPKDMITECYQKVKDSARPKVFINYPDRVFHLKPQFRNLWHGRDWEAAFLWHKVSVPHMKAEFLDPFPLPGLDLPADAFPPDLHAQRDYLEACSPPDEKAILRWAKDVLTHVESEAEFRERTRPRYVRTHYSGYDLRADAIGALYSYAESGSEEAEWLLDELVQRERLREELQRWVRFRDHEGVPSGLGFRPARDTLYLDNMFLQDYLERMGGRPGHASVYKVPLVSFLMLDGRDRANISRLAVSVEPFLAPGEAGNNLTVLCHGIARSFPNVTHLRLVVSTGVIDRPRSHAWDLETRHVAGFHNLDVLAAAEIQANGGSSYLPPPPAAADDDPDHWWLGGERTMIVRYGLEKGLILDPARRHRRHHASGAQPPLVGAVVVEMAWQRYAALVEKKARRGVARRAAASKLSGTPTRLPRPAPDPFWDTLARPRRYSGAGDGSPVRGMSRAEFAARLTRREFEQRRDERLGGRDRDLYTSPSLSSIELYDIIPQQDWQVTVEPVVVVYYRDSFDRAVACGWRDIGHCVDMDKVEWISHVKAAYD</sequence>
<gene>
    <name evidence="2" type="ORF">VPNG_06733</name>
</gene>
<dbReference type="InParanoid" id="A0A423WTN7"/>
<dbReference type="Proteomes" id="UP000285146">
    <property type="component" value="Unassembled WGS sequence"/>
</dbReference>
<feature type="region of interest" description="Disordered" evidence="1">
    <location>
        <begin position="487"/>
        <end position="506"/>
    </location>
</feature>
<reference evidence="2 3" key="1">
    <citation type="submission" date="2015-09" db="EMBL/GenBank/DDBJ databases">
        <title>Host preference determinants of Valsa canker pathogens revealed by comparative genomics.</title>
        <authorList>
            <person name="Yin Z."/>
            <person name="Huang L."/>
        </authorList>
    </citation>
    <scope>NUCLEOTIDE SEQUENCE [LARGE SCALE GENOMIC DNA]</scope>
    <source>
        <strain evidence="2 3">SXYLt</strain>
    </source>
</reference>
<evidence type="ECO:0000256" key="1">
    <source>
        <dbReference type="SAM" id="MobiDB-lite"/>
    </source>
</evidence>
<protein>
    <submittedName>
        <fullName evidence="2">Uncharacterized protein</fullName>
    </submittedName>
</protein>
<proteinExistence type="predicted"/>
<keyword evidence="3" id="KW-1185">Reference proteome</keyword>
<accession>A0A423WTN7</accession>
<name>A0A423WTN7_9PEZI</name>
<evidence type="ECO:0000313" key="2">
    <source>
        <dbReference type="EMBL" id="ROW06681.1"/>
    </source>
</evidence>
<comment type="caution">
    <text evidence="2">The sequence shown here is derived from an EMBL/GenBank/DDBJ whole genome shotgun (WGS) entry which is preliminary data.</text>
</comment>
<dbReference type="EMBL" id="LKEB01000041">
    <property type="protein sequence ID" value="ROW06681.1"/>
    <property type="molecule type" value="Genomic_DNA"/>
</dbReference>
<evidence type="ECO:0000313" key="3">
    <source>
        <dbReference type="Proteomes" id="UP000285146"/>
    </source>
</evidence>
<dbReference type="OrthoDB" id="5238311at2759"/>